<comment type="caution">
    <text evidence="3">The sequence shown here is derived from an EMBL/GenBank/DDBJ whole genome shotgun (WGS) entry which is preliminary data.</text>
</comment>
<name>A0AAV8WVF6_9CUCU</name>
<dbReference type="PANTHER" id="PTHR10773:SF19">
    <property type="match status" value="1"/>
</dbReference>
<dbReference type="InterPro" id="IPR057191">
    <property type="entry name" value="DUF7869"/>
</dbReference>
<proteinExistence type="predicted"/>
<gene>
    <name evidence="3" type="ORF">NQ314_016958</name>
</gene>
<organism evidence="3 4">
    <name type="scientific">Rhamnusium bicolor</name>
    <dbReference type="NCBI Taxonomy" id="1586634"/>
    <lineage>
        <taxon>Eukaryota</taxon>
        <taxon>Metazoa</taxon>
        <taxon>Ecdysozoa</taxon>
        <taxon>Arthropoda</taxon>
        <taxon>Hexapoda</taxon>
        <taxon>Insecta</taxon>
        <taxon>Pterygota</taxon>
        <taxon>Neoptera</taxon>
        <taxon>Endopterygota</taxon>
        <taxon>Coleoptera</taxon>
        <taxon>Polyphaga</taxon>
        <taxon>Cucujiformia</taxon>
        <taxon>Chrysomeloidea</taxon>
        <taxon>Cerambycidae</taxon>
        <taxon>Lepturinae</taxon>
        <taxon>Rhagiini</taxon>
        <taxon>Rhamnusium</taxon>
    </lineage>
</organism>
<feature type="domain" description="DUF7869" evidence="2">
    <location>
        <begin position="300"/>
        <end position="383"/>
    </location>
</feature>
<dbReference type="AlphaFoldDB" id="A0AAV8WVF6"/>
<reference evidence="3" key="1">
    <citation type="journal article" date="2023" name="Insect Mol. Biol.">
        <title>Genome sequencing provides insights into the evolution of gene families encoding plant cell wall-degrading enzymes in longhorned beetles.</title>
        <authorList>
            <person name="Shin N.R."/>
            <person name="Okamura Y."/>
            <person name="Kirsch R."/>
            <person name="Pauchet Y."/>
        </authorList>
    </citation>
    <scope>NUCLEOTIDE SEQUENCE</scope>
    <source>
        <strain evidence="3">RBIC_L_NR</strain>
    </source>
</reference>
<evidence type="ECO:0000259" key="2">
    <source>
        <dbReference type="Pfam" id="PF25273"/>
    </source>
</evidence>
<sequence>MENCNERSRRSRGSGRFGKEQKQLKESGKAYKSRKHKPVPEKAAPSQQVCCKCQFACKSLGYPWRKSLFEKFYKQNSHVQGSYLMNLIHLVPVKRRRHGVYENPEDSKRQTTVAYTIPGESETFYSDKRTCHKKSKFSENGRNAIKAHVNSVPRDVGHYTRAKSDKEYLSLDLNINRLFKAFKKLYPESAVTYRFYRAVFTKDFPKLSFRRPRMDTCHTCDRLDCAIRANNETSKAARTKLDVHHTKAQRARDILKENTILSQQPGSDLCCLSMDLEQVMFVPTLVHSDMFYLSQLSCFNLGIHVGDTNHASMFLWHEGFSGRGANQIASCLLRFLNSRFTNKKSLVLWCDNCGGQNKNKFILFTLIFLVSIGLFDSIEQRFLKREKRTMKAYIPEDLIDVIKSARYSPPFEVVDMTQFCFWNIKETADLYINTSKLQISKATAIRIEKQNPAMVKTKTTFSDLFPWNKVNVLKKGKTVNDIRNAELHALLPENKISENKKKESAFYDTLSKGSTA</sequence>
<evidence type="ECO:0000256" key="1">
    <source>
        <dbReference type="SAM" id="MobiDB-lite"/>
    </source>
</evidence>
<protein>
    <recommendedName>
        <fullName evidence="2">DUF7869 domain-containing protein</fullName>
    </recommendedName>
</protein>
<accession>A0AAV8WVF6</accession>
<evidence type="ECO:0000313" key="3">
    <source>
        <dbReference type="EMBL" id="KAJ8930232.1"/>
    </source>
</evidence>
<dbReference type="PANTHER" id="PTHR10773">
    <property type="entry name" value="DNA-DIRECTED RNA POLYMERASES I, II, AND III SUBUNIT RPABC2"/>
    <property type="match status" value="1"/>
</dbReference>
<keyword evidence="4" id="KW-1185">Reference proteome</keyword>
<feature type="compositionally biased region" description="Basic and acidic residues" evidence="1">
    <location>
        <begin position="17"/>
        <end position="29"/>
    </location>
</feature>
<dbReference type="Pfam" id="PF25273">
    <property type="entry name" value="DUF7869"/>
    <property type="match status" value="1"/>
</dbReference>
<feature type="region of interest" description="Disordered" evidence="1">
    <location>
        <begin position="1"/>
        <end position="40"/>
    </location>
</feature>
<evidence type="ECO:0000313" key="4">
    <source>
        <dbReference type="Proteomes" id="UP001162156"/>
    </source>
</evidence>
<dbReference type="EMBL" id="JANEYF010004717">
    <property type="protein sequence ID" value="KAJ8930232.1"/>
    <property type="molecule type" value="Genomic_DNA"/>
</dbReference>
<dbReference type="Proteomes" id="UP001162156">
    <property type="component" value="Unassembled WGS sequence"/>
</dbReference>